<feature type="non-terminal residue" evidence="1">
    <location>
        <position position="579"/>
    </location>
</feature>
<dbReference type="EMBL" id="BART01000347">
    <property type="protein sequence ID" value="GAG70980.1"/>
    <property type="molecule type" value="Genomic_DNA"/>
</dbReference>
<name>X0ZMN4_9ZZZZ</name>
<dbReference type="AlphaFoldDB" id="X0ZMN4"/>
<comment type="caution">
    <text evidence="1">The sequence shown here is derived from an EMBL/GenBank/DDBJ whole genome shotgun (WGS) entry which is preliminary data.</text>
</comment>
<proteinExistence type="predicted"/>
<dbReference type="InterPro" id="IPR029044">
    <property type="entry name" value="Nucleotide-diphossugar_trans"/>
</dbReference>
<evidence type="ECO:0008006" key="2">
    <source>
        <dbReference type="Google" id="ProtNLM"/>
    </source>
</evidence>
<dbReference type="Gene3D" id="3.40.50.2000">
    <property type="entry name" value="Glycogen Phosphorylase B"/>
    <property type="match status" value="2"/>
</dbReference>
<sequence length="579" mass="65857">MKKIFVLGMSPLPFENDRKVYGTGVRTWQFILPLLEKGHRICVCNYAIPSAYPDDFESDYKRDFIYTGDLKIKKEYAGSIFMKNKEWEAGRSHPGSEERSCRYSFEYNVLKKDDFENVELMSEIFSKFKPDCIVGCTFYPSNIASRLIHYLKSKKKGNTYDVETGEPAGRGEVNSKNWNRGNGNTDPVLNINGVPFWADLFGHVMAEAQARAYIDGNDECLFHYWNSEYNIVSNADIFSCVSSRQKYALIGELGAVGRLNKYTSGYDFTNIIPCGLPLKEYSHTKKVFRGRGRIKNDDFVVLWTGGYNTWADVDTLFKGLILAMEKNSKIKFVSTGGEIPEQDMKTYPRFLSMINSSPYKERFVMKGWVAGEDVPNYYFEADVGINIDKDIYEVRLGSKNRILDWFRAGLCVLSSNVCELTDIIEKEKIGSSDSSVAKIREFRNMSSEITSSNFKLITLKKNIGFSRAVNYAVFNFISRKKKSLEEELGFLILLNPDIYLNQDALQKLILTLKVIKDQNLPPGRIGAAGGLILDYKKDTIQHLGGRVSPNFITSHIGYGKRYEDLKGGYRNKGEVQNIG</sequence>
<organism evidence="1">
    <name type="scientific">marine sediment metagenome</name>
    <dbReference type="NCBI Taxonomy" id="412755"/>
    <lineage>
        <taxon>unclassified sequences</taxon>
        <taxon>metagenomes</taxon>
        <taxon>ecological metagenomes</taxon>
    </lineage>
</organism>
<reference evidence="1" key="1">
    <citation type="journal article" date="2014" name="Front. Microbiol.">
        <title>High frequency of phylogenetically diverse reductive dehalogenase-homologous genes in deep subseafloor sedimentary metagenomes.</title>
        <authorList>
            <person name="Kawai M."/>
            <person name="Futagami T."/>
            <person name="Toyoda A."/>
            <person name="Takaki Y."/>
            <person name="Nishi S."/>
            <person name="Hori S."/>
            <person name="Arai W."/>
            <person name="Tsubouchi T."/>
            <person name="Morono Y."/>
            <person name="Uchiyama I."/>
            <person name="Ito T."/>
            <person name="Fujiyama A."/>
            <person name="Inagaki F."/>
            <person name="Takami H."/>
        </authorList>
    </citation>
    <scope>NUCLEOTIDE SEQUENCE</scope>
    <source>
        <strain evidence="1">Expedition CK06-06</strain>
    </source>
</reference>
<dbReference type="Gene3D" id="3.90.550.10">
    <property type="entry name" value="Spore Coat Polysaccharide Biosynthesis Protein SpsA, Chain A"/>
    <property type="match status" value="1"/>
</dbReference>
<evidence type="ECO:0000313" key="1">
    <source>
        <dbReference type="EMBL" id="GAG70980.1"/>
    </source>
</evidence>
<dbReference type="SUPFAM" id="SSF53448">
    <property type="entry name" value="Nucleotide-diphospho-sugar transferases"/>
    <property type="match status" value="1"/>
</dbReference>
<dbReference type="SUPFAM" id="SSF53756">
    <property type="entry name" value="UDP-Glycosyltransferase/glycogen phosphorylase"/>
    <property type="match status" value="1"/>
</dbReference>
<protein>
    <recommendedName>
        <fullName evidence="2">Glycosyltransferase subfamily 4-like N-terminal domain-containing protein</fullName>
    </recommendedName>
</protein>
<gene>
    <name evidence="1" type="ORF">S01H4_01777</name>
</gene>
<accession>X0ZMN4</accession>